<dbReference type="OrthoDB" id="5600085at2759"/>
<evidence type="ECO:0000313" key="3">
    <source>
        <dbReference type="Proteomes" id="UP000244855"/>
    </source>
</evidence>
<dbReference type="Proteomes" id="UP000244855">
    <property type="component" value="Unassembled WGS sequence"/>
</dbReference>
<evidence type="ECO:0008006" key="4">
    <source>
        <dbReference type="Google" id="ProtNLM"/>
    </source>
</evidence>
<name>A0A2V1DB61_9PLEO</name>
<feature type="compositionally biased region" description="Polar residues" evidence="1">
    <location>
        <begin position="71"/>
        <end position="107"/>
    </location>
</feature>
<reference evidence="2 3" key="1">
    <citation type="journal article" date="2018" name="Sci. Rep.">
        <title>Comparative genomics provides insights into the lifestyle and reveals functional heterogeneity of dark septate endophytic fungi.</title>
        <authorList>
            <person name="Knapp D.G."/>
            <person name="Nemeth J.B."/>
            <person name="Barry K."/>
            <person name="Hainaut M."/>
            <person name="Henrissat B."/>
            <person name="Johnson J."/>
            <person name="Kuo A."/>
            <person name="Lim J.H.P."/>
            <person name="Lipzen A."/>
            <person name="Nolan M."/>
            <person name="Ohm R.A."/>
            <person name="Tamas L."/>
            <person name="Grigoriev I.V."/>
            <person name="Spatafora J.W."/>
            <person name="Nagy L.G."/>
            <person name="Kovacs G.M."/>
        </authorList>
    </citation>
    <scope>NUCLEOTIDE SEQUENCE [LARGE SCALE GENOMIC DNA]</scope>
    <source>
        <strain evidence="2 3">DSE2036</strain>
    </source>
</reference>
<keyword evidence="3" id="KW-1185">Reference proteome</keyword>
<evidence type="ECO:0000256" key="1">
    <source>
        <dbReference type="SAM" id="MobiDB-lite"/>
    </source>
</evidence>
<dbReference type="AlphaFoldDB" id="A0A2V1DB61"/>
<proteinExistence type="predicted"/>
<feature type="compositionally biased region" description="Low complexity" evidence="1">
    <location>
        <begin position="19"/>
        <end position="35"/>
    </location>
</feature>
<dbReference type="EMBL" id="KZ805536">
    <property type="protein sequence ID" value="PVH94419.1"/>
    <property type="molecule type" value="Genomic_DNA"/>
</dbReference>
<feature type="compositionally biased region" description="Low complexity" evidence="1">
    <location>
        <begin position="50"/>
        <end position="70"/>
    </location>
</feature>
<organism evidence="2 3">
    <name type="scientific">Periconia macrospinosa</name>
    <dbReference type="NCBI Taxonomy" id="97972"/>
    <lineage>
        <taxon>Eukaryota</taxon>
        <taxon>Fungi</taxon>
        <taxon>Dikarya</taxon>
        <taxon>Ascomycota</taxon>
        <taxon>Pezizomycotina</taxon>
        <taxon>Dothideomycetes</taxon>
        <taxon>Pleosporomycetidae</taxon>
        <taxon>Pleosporales</taxon>
        <taxon>Massarineae</taxon>
        <taxon>Periconiaceae</taxon>
        <taxon>Periconia</taxon>
    </lineage>
</organism>
<feature type="region of interest" description="Disordered" evidence="1">
    <location>
        <begin position="1"/>
        <end position="107"/>
    </location>
</feature>
<accession>A0A2V1DB61</accession>
<protein>
    <recommendedName>
        <fullName evidence="4">Copper-fist domain-containing protein</fullName>
    </recommendedName>
</protein>
<gene>
    <name evidence="2" type="ORF">DM02DRAFT_661077</name>
</gene>
<evidence type="ECO:0000313" key="2">
    <source>
        <dbReference type="EMBL" id="PVH94419.1"/>
    </source>
</evidence>
<sequence>MSFQPNSTLGMPGTPLNAPSPWTTTTPTPGPVSTPLQTPLSLETHYFPNTTASTSTTATPTTALKTEPALQSPTFATSNSPLAITTDSPGKDSNSTPDDSASGPTLSPSSYFWNEVVLPGCSDATGTCQCGDGCDCVGCLTHGGHNGVVLDLGDVGGEDSAGGERGVEGGFGDGGVEEFERFVSGQGGRGVGGGGGGGEEAFLGFG</sequence>